<dbReference type="Pfam" id="PF01207">
    <property type="entry name" value="Dus"/>
    <property type="match status" value="1"/>
</dbReference>
<comment type="catalytic activity">
    <reaction evidence="11">
        <text>a 5,6-dihydrouridine in tRNA + NAD(+) = a uridine in tRNA + NADH + H(+)</text>
        <dbReference type="Rhea" id="RHEA:54452"/>
        <dbReference type="Rhea" id="RHEA-COMP:13339"/>
        <dbReference type="Rhea" id="RHEA-COMP:13887"/>
        <dbReference type="ChEBI" id="CHEBI:15378"/>
        <dbReference type="ChEBI" id="CHEBI:57540"/>
        <dbReference type="ChEBI" id="CHEBI:57945"/>
        <dbReference type="ChEBI" id="CHEBI:65315"/>
        <dbReference type="ChEBI" id="CHEBI:74443"/>
    </reaction>
</comment>
<evidence type="ECO:0000256" key="11">
    <source>
        <dbReference type="ARBA" id="ARBA00048802"/>
    </source>
</evidence>
<dbReference type="NCBIfam" id="TIGR00737">
    <property type="entry name" value="nifR3_yhdG"/>
    <property type="match status" value="1"/>
</dbReference>
<organism evidence="13">
    <name type="scientific">hydrothermal vent metagenome</name>
    <dbReference type="NCBI Taxonomy" id="652676"/>
    <lineage>
        <taxon>unclassified sequences</taxon>
        <taxon>metagenomes</taxon>
        <taxon>ecological metagenomes</taxon>
    </lineage>
</organism>
<gene>
    <name evidence="13" type="ORF">MNBD_GAMMA01-659</name>
</gene>
<keyword evidence="4" id="KW-0285">Flavoprotein</keyword>
<evidence type="ECO:0000256" key="8">
    <source>
        <dbReference type="ARBA" id="ARBA00022884"/>
    </source>
</evidence>
<comment type="catalytic activity">
    <reaction evidence="10">
        <text>a 5,6-dihydrouridine in tRNA + NADP(+) = a uridine in tRNA + NADPH + H(+)</text>
        <dbReference type="Rhea" id="RHEA:23624"/>
        <dbReference type="Rhea" id="RHEA-COMP:13339"/>
        <dbReference type="Rhea" id="RHEA-COMP:13887"/>
        <dbReference type="ChEBI" id="CHEBI:15378"/>
        <dbReference type="ChEBI" id="CHEBI:57783"/>
        <dbReference type="ChEBI" id="CHEBI:58349"/>
        <dbReference type="ChEBI" id="CHEBI:65315"/>
        <dbReference type="ChEBI" id="CHEBI:74443"/>
    </reaction>
</comment>
<sequence length="310" mass="34224">MPNPIALAPMSGVTDRPFRQLCRKLGAGYVVSEMLTCDLSLLKSAKSKFRLNHDGEPEPVVAQLVGSCPEKLAIAAKFNQQNGSQIIDINMGCPAKKVYKKFCGSALLAHPGLVKDILQATIAAVSCPVTLKIRLGIDENSINTLEIAKIAQDCGIAALFIHGRTRIQKYKGFASYQQIKLVKQNIDIPVIANGDIDSPQKAQQVFAETGCDGIMIGRAACGNPWIFREVAHYLVTGELLPRPSNDEVVQTMYNHVENLHQFYGEYKGMMIARSHIGWFLKTINQQTIARKLYKISNAEEQLLFITLIPI</sequence>
<dbReference type="EMBL" id="UOEW01000149">
    <property type="protein sequence ID" value="VAW36716.1"/>
    <property type="molecule type" value="Genomic_DNA"/>
</dbReference>
<evidence type="ECO:0000256" key="1">
    <source>
        <dbReference type="ARBA" id="ARBA00001917"/>
    </source>
</evidence>
<dbReference type="AlphaFoldDB" id="A0A3B0VWX4"/>
<evidence type="ECO:0000256" key="3">
    <source>
        <dbReference type="ARBA" id="ARBA00022555"/>
    </source>
</evidence>
<dbReference type="InterPro" id="IPR004652">
    <property type="entry name" value="DusB-like"/>
</dbReference>
<dbReference type="InterPro" id="IPR013785">
    <property type="entry name" value="Aldolase_TIM"/>
</dbReference>
<dbReference type="InterPro" id="IPR035587">
    <property type="entry name" value="DUS-like_FMN-bd"/>
</dbReference>
<dbReference type="SUPFAM" id="SSF51395">
    <property type="entry name" value="FMN-linked oxidoreductases"/>
    <property type="match status" value="1"/>
</dbReference>
<dbReference type="CDD" id="cd02801">
    <property type="entry name" value="DUS_like_FMN"/>
    <property type="match status" value="1"/>
</dbReference>
<dbReference type="InterPro" id="IPR001269">
    <property type="entry name" value="DUS_fam"/>
</dbReference>
<comment type="cofactor">
    <cofactor evidence="1">
        <name>FMN</name>
        <dbReference type="ChEBI" id="CHEBI:58210"/>
    </cofactor>
</comment>
<evidence type="ECO:0000256" key="6">
    <source>
        <dbReference type="ARBA" id="ARBA00022694"/>
    </source>
</evidence>
<keyword evidence="9" id="KW-0560">Oxidoreductase</keyword>
<dbReference type="PANTHER" id="PTHR45846">
    <property type="entry name" value="TRNA-DIHYDROURIDINE(47) SYNTHASE [NAD(P)(+)]-LIKE"/>
    <property type="match status" value="1"/>
</dbReference>
<keyword evidence="5" id="KW-0288">FMN</keyword>
<accession>A0A3B0VWX4</accession>
<name>A0A3B0VWX4_9ZZZZ</name>
<keyword evidence="7" id="KW-0521">NADP</keyword>
<evidence type="ECO:0000259" key="12">
    <source>
        <dbReference type="Pfam" id="PF01207"/>
    </source>
</evidence>
<dbReference type="GO" id="GO:0017150">
    <property type="term" value="F:tRNA dihydrouridine synthase activity"/>
    <property type="evidence" value="ECO:0007669"/>
    <property type="project" value="InterPro"/>
</dbReference>
<comment type="function">
    <text evidence="2">Catalyzes the synthesis of 5,6-dihydrouridine (D), a modified base found in the D-loop of most tRNAs, via the reduction of the C5-C6 double bond in target uridines.</text>
</comment>
<dbReference type="GO" id="GO:0050660">
    <property type="term" value="F:flavin adenine dinucleotide binding"/>
    <property type="evidence" value="ECO:0007669"/>
    <property type="project" value="InterPro"/>
</dbReference>
<keyword evidence="3" id="KW-0820">tRNA-binding</keyword>
<dbReference type="GO" id="GO:0000049">
    <property type="term" value="F:tRNA binding"/>
    <property type="evidence" value="ECO:0007669"/>
    <property type="project" value="UniProtKB-KW"/>
</dbReference>
<keyword evidence="8" id="KW-0694">RNA-binding</keyword>
<dbReference type="InterPro" id="IPR018517">
    <property type="entry name" value="tRNA_hU_synthase_CS"/>
</dbReference>
<reference evidence="13" key="1">
    <citation type="submission" date="2018-06" db="EMBL/GenBank/DDBJ databases">
        <authorList>
            <person name="Zhirakovskaya E."/>
        </authorList>
    </citation>
    <scope>NUCLEOTIDE SEQUENCE</scope>
</reference>
<dbReference type="PROSITE" id="PS01136">
    <property type="entry name" value="UPF0034"/>
    <property type="match status" value="1"/>
</dbReference>
<evidence type="ECO:0000256" key="2">
    <source>
        <dbReference type="ARBA" id="ARBA00002790"/>
    </source>
</evidence>
<evidence type="ECO:0000256" key="5">
    <source>
        <dbReference type="ARBA" id="ARBA00022643"/>
    </source>
</evidence>
<evidence type="ECO:0000256" key="7">
    <source>
        <dbReference type="ARBA" id="ARBA00022857"/>
    </source>
</evidence>
<dbReference type="PANTHER" id="PTHR45846:SF1">
    <property type="entry name" value="TRNA-DIHYDROURIDINE(47) SYNTHASE [NAD(P)(+)]-LIKE"/>
    <property type="match status" value="1"/>
</dbReference>
<dbReference type="Gene3D" id="1.10.1200.80">
    <property type="entry name" value="Putative flavin oxidoreducatase, domain 2"/>
    <property type="match status" value="1"/>
</dbReference>
<evidence type="ECO:0000256" key="9">
    <source>
        <dbReference type="ARBA" id="ARBA00023002"/>
    </source>
</evidence>
<keyword evidence="6" id="KW-0819">tRNA processing</keyword>
<feature type="domain" description="DUS-like FMN-binding" evidence="12">
    <location>
        <begin position="7"/>
        <end position="301"/>
    </location>
</feature>
<dbReference type="InterPro" id="IPR024036">
    <property type="entry name" value="tRNA-dHydroUridine_Synthase_C"/>
</dbReference>
<dbReference type="PIRSF" id="PIRSF006621">
    <property type="entry name" value="Dus"/>
    <property type="match status" value="1"/>
</dbReference>
<evidence type="ECO:0000256" key="4">
    <source>
        <dbReference type="ARBA" id="ARBA00022630"/>
    </source>
</evidence>
<evidence type="ECO:0000313" key="13">
    <source>
        <dbReference type="EMBL" id="VAW36716.1"/>
    </source>
</evidence>
<evidence type="ECO:0000256" key="10">
    <source>
        <dbReference type="ARBA" id="ARBA00048205"/>
    </source>
</evidence>
<dbReference type="Gene3D" id="3.20.20.70">
    <property type="entry name" value="Aldolase class I"/>
    <property type="match status" value="1"/>
</dbReference>
<protein>
    <submittedName>
        <fullName evidence="13">tRNA-dihydrouridine synthase DusB</fullName>
    </submittedName>
</protein>
<proteinExistence type="predicted"/>